<proteinExistence type="predicted"/>
<dbReference type="PANTHER" id="PTHR47708:SF2">
    <property type="entry name" value="SI:CH73-132F6.5"/>
    <property type="match status" value="1"/>
</dbReference>
<dbReference type="InterPro" id="IPR010839">
    <property type="entry name" value="AtuA_N"/>
</dbReference>
<reference evidence="3 4" key="1">
    <citation type="submission" date="2007-04" db="EMBL/GenBank/DDBJ databases">
        <title>Complete sequence of plasmid pNL2 of Novosphingobium aromaticivorans DSM 12444.</title>
        <authorList>
            <consortium name="US DOE Joint Genome Institute"/>
            <person name="Copeland A."/>
            <person name="Lucas S."/>
            <person name="Lapidus A."/>
            <person name="Barry K."/>
            <person name="Detter J.C."/>
            <person name="Glavina del Rio T."/>
            <person name="Hammon N."/>
            <person name="Israni S."/>
            <person name="Dalin E."/>
            <person name="Tice H."/>
            <person name="Pitluck S."/>
            <person name="Chertkov O."/>
            <person name="Han C."/>
            <person name="Thomson S."/>
            <person name="Schmutz J."/>
            <person name="Larimer F."/>
            <person name="Land M."/>
            <person name="Kyrpides N."/>
            <person name="Ivanova N."/>
            <person name="Fredrickson J."/>
            <person name="Romine M.F."/>
            <person name="Richardson P."/>
        </authorList>
    </citation>
    <scope>NUCLEOTIDE SEQUENCE [LARGE SCALE GENOMIC DNA]</scope>
    <source>
        <strain evidence="4">ATCC 700278 / DSM 12444 / CCUG 56034 / CIP 105152 / NBRC 16084 / F199</strain>
        <plasmid evidence="3 4">pNL2</plasmid>
    </source>
</reference>
<dbReference type="PANTHER" id="PTHR47708">
    <property type="match status" value="1"/>
</dbReference>
<dbReference type="eggNOG" id="COG3185">
    <property type="taxonomic scope" value="Bacteria"/>
</dbReference>
<dbReference type="Proteomes" id="UP000009134">
    <property type="component" value="Plasmid pNL2"/>
</dbReference>
<organism evidence="3 4">
    <name type="scientific">Novosphingobium aromaticivorans (strain ATCC 700278 / DSM 12444 / CCUG 56034 / CIP 105152 / NBRC 16084 / F199)</name>
    <dbReference type="NCBI Taxonomy" id="279238"/>
    <lineage>
        <taxon>Bacteria</taxon>
        <taxon>Pseudomonadati</taxon>
        <taxon>Pseudomonadota</taxon>
        <taxon>Alphaproteobacteria</taxon>
        <taxon>Sphingomonadales</taxon>
        <taxon>Sphingomonadaceae</taxon>
        <taxon>Novosphingobium</taxon>
    </lineage>
</organism>
<feature type="domain" description="Acyclic terpene utilisation N-terminal" evidence="1">
    <location>
        <begin position="13"/>
        <end position="456"/>
    </location>
</feature>
<geneLocation type="plasmid" evidence="3 4">
    <name>pNL2</name>
</geneLocation>
<evidence type="ECO:0000313" key="3">
    <source>
        <dbReference type="EMBL" id="ABP64486.1"/>
    </source>
</evidence>
<dbReference type="RefSeq" id="WP_011906873.1">
    <property type="nucleotide sequence ID" value="NC_009427.1"/>
</dbReference>
<dbReference type="HOGENOM" id="CLU_012617_1_0_5"/>
<accession>A4XEX5</accession>
<gene>
    <name evidence="3" type="ordered locus">Saro_3627</name>
</gene>
<evidence type="ECO:0000259" key="2">
    <source>
        <dbReference type="Pfam" id="PF23544"/>
    </source>
</evidence>
<dbReference type="KEGG" id="nar:Saro_3627"/>
<protein>
    <recommendedName>
        <fullName evidence="5">Terpene utilization protein AtuA</fullName>
    </recommendedName>
</protein>
<sequence>MGDAVRGAEGKVVRIGGASGALNDSAIAVPALLTVPGLDYLAFDYLGEGAMGIFRRMKQADPASGFLPDFVDIHVGPYLAELKARGIRVVANAGGMNPEGLAELIRKRGREQGLDLRVATVTGDDVEALVPALRAEGLRDMYNGMPLPEGGIGLHAYLGAFPIARALAAGADMVITGRVVDSALILGPLIHEFGWGAEDYDLLAAGTVAGHLLECGAQATGGTFTDWQDVPDWANIGFPVGECHADGSVVMTKPEGTGGLVSVGTIAEQLLYEVGDPQAYIVPDVVCDFTGVTVEQVGPNRVRVAGAKGYPPTGSLKLCGTYDDGWRSVALIPVSGMDAAAKARRTADALLERTGRMLRERNWGEWRMTHSEVIGTETAWGPRAQALGPREVLLKIVVDHDNPAACMLFGREQTTAIMNMAVGTSIAPIIAAPRAFPLTGMVFGLIGRDRVKARVWLDGTELDFDDPVRAGFDPAKIVRPAAPALPETSGPLVEVPLVRLAWARSGDKGRLFNVGVIAREARFLPWIRASLTQAAVTDWYRHLFDDPAHARLEIFDVPGCHAINILAHDAQGGGINVSPRLDAAAKSMAQHLLEMPVRVPQAMIERG</sequence>
<dbReference type="Pfam" id="PF07287">
    <property type="entry name" value="AtuA"/>
    <property type="match status" value="1"/>
</dbReference>
<dbReference type="EMBL" id="CP000677">
    <property type="protein sequence ID" value="ABP64486.1"/>
    <property type="molecule type" value="Genomic_DNA"/>
</dbReference>
<dbReference type="Pfam" id="PF23544">
    <property type="entry name" value="AtuA_ferredoxin"/>
    <property type="match status" value="1"/>
</dbReference>
<keyword evidence="3" id="KW-0614">Plasmid</keyword>
<evidence type="ECO:0008006" key="5">
    <source>
        <dbReference type="Google" id="ProtNLM"/>
    </source>
</evidence>
<feature type="domain" description="AtuA-like ferredoxin-fold" evidence="2">
    <location>
        <begin position="495"/>
        <end position="597"/>
    </location>
</feature>
<keyword evidence="4" id="KW-1185">Reference proteome</keyword>
<evidence type="ECO:0000259" key="1">
    <source>
        <dbReference type="Pfam" id="PF07287"/>
    </source>
</evidence>
<dbReference type="AlphaFoldDB" id="A4XEX5"/>
<dbReference type="InterPro" id="IPR056362">
    <property type="entry name" value="AtuA-like_ferredoxin_dom"/>
</dbReference>
<name>A4XEX5_NOVAD</name>
<evidence type="ECO:0000313" key="4">
    <source>
        <dbReference type="Proteomes" id="UP000009134"/>
    </source>
</evidence>